<dbReference type="InterPro" id="IPR028082">
    <property type="entry name" value="Peripla_BP_I"/>
</dbReference>
<feature type="domain" description="HTH lacI-type" evidence="4">
    <location>
        <begin position="2"/>
        <end position="56"/>
    </location>
</feature>
<dbReference type="InterPro" id="IPR010982">
    <property type="entry name" value="Lambda_DNA-bd_dom_sf"/>
</dbReference>
<reference evidence="6 7" key="1">
    <citation type="submission" date="2021-01" db="EMBL/GenBank/DDBJ databases">
        <title>Isolation and description of Catonella massiliensis sp. nov., a novel Catonella species, isolated from a stable periodontitis subject.</title>
        <authorList>
            <person name="Antezack A."/>
            <person name="Boxberger M."/>
            <person name="La Scola B."/>
            <person name="Monnet-Corti V."/>
        </authorList>
    </citation>
    <scope>NUCLEOTIDE SEQUENCE [LARGE SCALE GENOMIC DNA]</scope>
    <source>
        <strain evidence="6 7">Marseille-Q4567</strain>
    </source>
</reference>
<keyword evidence="2" id="KW-0238">DNA-binding</keyword>
<dbReference type="RefSeq" id="WP_208430189.1">
    <property type="nucleotide sequence ID" value="NZ_JAEPRJ010000001.1"/>
</dbReference>
<dbReference type="InterPro" id="IPR001387">
    <property type="entry name" value="Cro/C1-type_HTH"/>
</dbReference>
<dbReference type="SUPFAM" id="SSF47413">
    <property type="entry name" value="lambda repressor-like DNA-binding domains"/>
    <property type="match status" value="1"/>
</dbReference>
<dbReference type="PROSITE" id="PS50943">
    <property type="entry name" value="HTH_CROC1"/>
    <property type="match status" value="1"/>
</dbReference>
<dbReference type="InterPro" id="IPR000843">
    <property type="entry name" value="HTH_LacI"/>
</dbReference>
<dbReference type="Gene3D" id="1.10.260.40">
    <property type="entry name" value="lambda repressor-like DNA-binding domains"/>
    <property type="match status" value="1"/>
</dbReference>
<keyword evidence="1" id="KW-0805">Transcription regulation</keyword>
<keyword evidence="7" id="KW-1185">Reference proteome</keyword>
<dbReference type="PROSITE" id="PS00356">
    <property type="entry name" value="HTH_LACI_1"/>
    <property type="match status" value="1"/>
</dbReference>
<dbReference type="Proteomes" id="UP000604730">
    <property type="component" value="Unassembled WGS sequence"/>
</dbReference>
<dbReference type="Pfam" id="PF00356">
    <property type="entry name" value="LacI"/>
    <property type="match status" value="1"/>
</dbReference>
<organism evidence="6 7">
    <name type="scientific">Catonella massiliensis</name>
    <dbReference type="NCBI Taxonomy" id="2799636"/>
    <lineage>
        <taxon>Bacteria</taxon>
        <taxon>Bacillati</taxon>
        <taxon>Bacillota</taxon>
        <taxon>Clostridia</taxon>
        <taxon>Lachnospirales</taxon>
        <taxon>Lachnospiraceae</taxon>
        <taxon>Catonella</taxon>
    </lineage>
</organism>
<dbReference type="SUPFAM" id="SSF53822">
    <property type="entry name" value="Periplasmic binding protein-like I"/>
    <property type="match status" value="1"/>
</dbReference>
<comment type="caution">
    <text evidence="6">The sequence shown here is derived from an EMBL/GenBank/DDBJ whole genome shotgun (WGS) entry which is preliminary data.</text>
</comment>
<evidence type="ECO:0000313" key="6">
    <source>
        <dbReference type="EMBL" id="MBK5898793.1"/>
    </source>
</evidence>
<dbReference type="Gene3D" id="3.40.190.10">
    <property type="entry name" value="Periplasmic binding protein-like II"/>
    <property type="match status" value="2"/>
</dbReference>
<evidence type="ECO:0000259" key="5">
    <source>
        <dbReference type="PROSITE" id="PS50943"/>
    </source>
</evidence>
<gene>
    <name evidence="6" type="ORF">JJN12_13590</name>
</gene>
<sequence>MATIKDIAKEAKVSPATVSNVLNGKDNVSSDKIQRVMQVVEEMGYAINEKAQNLRKGAAKVLAVVVPNIYDKTYIDFFSNFKDYAERREYVVDLYITNDNGDYEKKQIQRIKSRMTEGVAVFTSISDGSKPYFEAGFSKEDVIFISCKQSYSSKFIGYDGRQVGENIAKRVLSGGYKKVALLTGPLTNTSKKEFYDSFFERINNSDKISEIYGLITTEQCSHQSVVKIFTHMCPDVVVTDSLSLAEIIKAVYQNFYSNNPMDIISLSPVYTVPEMDIIKYEIDYRKMGIEAASYLINRNWESSNEIIIQPKGFSDWQRLRANSEEKVLNVLSIGSPTTSALKTVVNLYEYNTGVKIRITELHSESMYDLMKNWGPELSYDIVRMGKDWFPNFGKLVFEPLSSIDREITSVLDGYLPNALRNYAYLDEEIYALPGTPSIQLLFYRKDLFEDTRVKRLYYEMYKQTLEVPKTFEEYNQIARFFTRRFNNESPVEYGCTFTSGEPELVGVEFLMRYFSHSETLIDEKGDIFYSIEAAEKALKETSDSWNCSSKEKHMWWTDTAKEFAEGNTAMSIHMINHVSGFVGTDSKVRGKLGWSVVPGNNPMLGGSVLGISKYSNNKEEALRFLKWLSRDDIGTATVLLGGMSAKNAAYDDAEVNNSYPWLDYAKKCFENSRGNYCPTKDGEKVVLKELQNLLGLAVREGIMGNIDMDNVIKFARSSYERIKKKRNDKF</sequence>
<dbReference type="PANTHER" id="PTHR30146:SF24">
    <property type="entry name" value="XYLOSE OPERON REGULATORY PROTEIN"/>
    <property type="match status" value="1"/>
</dbReference>
<dbReference type="PANTHER" id="PTHR30146">
    <property type="entry name" value="LACI-RELATED TRANSCRIPTIONAL REPRESSOR"/>
    <property type="match status" value="1"/>
</dbReference>
<evidence type="ECO:0000256" key="1">
    <source>
        <dbReference type="ARBA" id="ARBA00023015"/>
    </source>
</evidence>
<dbReference type="Gene3D" id="3.40.50.2300">
    <property type="match status" value="2"/>
</dbReference>
<evidence type="ECO:0000259" key="4">
    <source>
        <dbReference type="PROSITE" id="PS50932"/>
    </source>
</evidence>
<keyword evidence="3" id="KW-0804">Transcription</keyword>
<evidence type="ECO:0000256" key="2">
    <source>
        <dbReference type="ARBA" id="ARBA00023125"/>
    </source>
</evidence>
<proteinExistence type="predicted"/>
<evidence type="ECO:0000313" key="7">
    <source>
        <dbReference type="Proteomes" id="UP000604730"/>
    </source>
</evidence>
<name>A0ABS1J5I0_9FIRM</name>
<evidence type="ECO:0000256" key="3">
    <source>
        <dbReference type="ARBA" id="ARBA00023163"/>
    </source>
</evidence>
<dbReference type="InterPro" id="IPR006059">
    <property type="entry name" value="SBP"/>
</dbReference>
<dbReference type="PROSITE" id="PS50932">
    <property type="entry name" value="HTH_LACI_2"/>
    <property type="match status" value="1"/>
</dbReference>
<dbReference type="CDD" id="cd01392">
    <property type="entry name" value="HTH_LacI"/>
    <property type="match status" value="1"/>
</dbReference>
<dbReference type="SMART" id="SM00354">
    <property type="entry name" value="HTH_LACI"/>
    <property type="match status" value="1"/>
</dbReference>
<dbReference type="Pfam" id="PF13416">
    <property type="entry name" value="SBP_bac_8"/>
    <property type="match status" value="1"/>
</dbReference>
<accession>A0ABS1J5I0</accession>
<protein>
    <submittedName>
        <fullName evidence="6">Extracellular solute-binding protein</fullName>
    </submittedName>
</protein>
<dbReference type="SUPFAM" id="SSF53850">
    <property type="entry name" value="Periplasmic binding protein-like II"/>
    <property type="match status" value="1"/>
</dbReference>
<dbReference type="EMBL" id="JAEPRJ010000001">
    <property type="protein sequence ID" value="MBK5898793.1"/>
    <property type="molecule type" value="Genomic_DNA"/>
</dbReference>
<feature type="domain" description="HTH cro/C1-type" evidence="5">
    <location>
        <begin position="3"/>
        <end position="39"/>
    </location>
</feature>